<dbReference type="EMBL" id="JRNE01000075">
    <property type="protein sequence ID" value="KGF15513.1"/>
    <property type="molecule type" value="Genomic_DNA"/>
</dbReference>
<evidence type="ECO:0000313" key="3">
    <source>
        <dbReference type="EMBL" id="KGF15513.1"/>
    </source>
</evidence>
<protein>
    <submittedName>
        <fullName evidence="3">Membrane protein</fullName>
    </submittedName>
</protein>
<sequence>MAKKDELKASKKAERSAKRAKRKETRGQLWQAFKLQKARDKKLIPYMLLGLLGPVLVLLIIGLLIGGMWAWFLPILGLSIGFALAMWIFTKRLEATFFSEAEGQMGAAGWALDNMRSGVGIVWHVTQAAQANQQLDAVHRVIGNPGVVLVGEGDEARVKAMMAREKKTLARFLGDTPIYEIMVGTGEGQVPVKKLQREMLRFPRNYDKDQANKLASRVESMEKIRDARAALPKGPLPKGARQQSMNRRARRMQQRQQKRG</sequence>
<evidence type="ECO:0000313" key="4">
    <source>
        <dbReference type="Proteomes" id="UP000029548"/>
    </source>
</evidence>
<feature type="region of interest" description="Disordered" evidence="1">
    <location>
        <begin position="223"/>
        <end position="260"/>
    </location>
</feature>
<evidence type="ECO:0000256" key="1">
    <source>
        <dbReference type="SAM" id="MobiDB-lite"/>
    </source>
</evidence>
<evidence type="ECO:0000256" key="2">
    <source>
        <dbReference type="SAM" id="Phobius"/>
    </source>
</evidence>
<dbReference type="RefSeq" id="WP_035123203.1">
    <property type="nucleotide sequence ID" value="NZ_JRNE01000075.1"/>
</dbReference>
<feature type="region of interest" description="Disordered" evidence="1">
    <location>
        <begin position="1"/>
        <end position="23"/>
    </location>
</feature>
<dbReference type="Proteomes" id="UP000029548">
    <property type="component" value="Unassembled WGS sequence"/>
</dbReference>
<reference evidence="3 4" key="1">
    <citation type="submission" date="2014-07" db="EMBL/GenBank/DDBJ databases">
        <authorList>
            <person name="McCorrison J."/>
            <person name="Sanka R."/>
            <person name="Torralba M."/>
            <person name="Gillis M."/>
            <person name="Haft D.H."/>
            <person name="Methe B."/>
            <person name="Sutton G."/>
            <person name="Nelson K.E."/>
        </authorList>
    </citation>
    <scope>NUCLEOTIDE SEQUENCE [LARGE SCALE GENOMIC DNA]</scope>
    <source>
        <strain evidence="3 4">DNF00450</strain>
    </source>
</reference>
<accession>A0A095XZQ8</accession>
<comment type="caution">
    <text evidence="3">The sequence shown here is derived from an EMBL/GenBank/DDBJ whole genome shotgun (WGS) entry which is preliminary data.</text>
</comment>
<feature type="transmembrane region" description="Helical" evidence="2">
    <location>
        <begin position="71"/>
        <end position="89"/>
    </location>
</feature>
<dbReference type="InterPro" id="IPR025445">
    <property type="entry name" value="DUF4191"/>
</dbReference>
<proteinExistence type="predicted"/>
<dbReference type="Pfam" id="PF13829">
    <property type="entry name" value="DUF4191"/>
    <property type="match status" value="1"/>
</dbReference>
<gene>
    <name evidence="3" type="ORF">HMPREF1650_10930</name>
</gene>
<keyword evidence="2" id="KW-0812">Transmembrane</keyword>
<keyword evidence="2" id="KW-0472">Membrane</keyword>
<dbReference type="AlphaFoldDB" id="A0A095XZQ8"/>
<dbReference type="eggNOG" id="ENOG5031K3Y">
    <property type="taxonomic scope" value="Bacteria"/>
</dbReference>
<keyword evidence="2" id="KW-1133">Transmembrane helix</keyword>
<name>A0A095XZQ8_9CORY</name>
<organism evidence="3 4">
    <name type="scientific">Corynebacterium freneyi DNF00450</name>
    <dbReference type="NCBI Taxonomy" id="1287475"/>
    <lineage>
        <taxon>Bacteria</taxon>
        <taxon>Bacillati</taxon>
        <taxon>Actinomycetota</taxon>
        <taxon>Actinomycetes</taxon>
        <taxon>Mycobacteriales</taxon>
        <taxon>Corynebacteriaceae</taxon>
        <taxon>Corynebacterium</taxon>
    </lineage>
</organism>
<feature type="compositionally biased region" description="Basic residues" evidence="1">
    <location>
        <begin position="247"/>
        <end position="260"/>
    </location>
</feature>
<feature type="transmembrane region" description="Helical" evidence="2">
    <location>
        <begin position="43"/>
        <end position="65"/>
    </location>
</feature>
<feature type="compositionally biased region" description="Basic and acidic residues" evidence="1">
    <location>
        <begin position="1"/>
        <end position="17"/>
    </location>
</feature>